<reference evidence="1" key="1">
    <citation type="submission" date="2018-05" db="EMBL/GenBank/DDBJ databases">
        <authorList>
            <person name="Lanie J.A."/>
            <person name="Ng W.-L."/>
            <person name="Kazmierczak K.M."/>
            <person name="Andrzejewski T.M."/>
            <person name="Davidsen T.M."/>
            <person name="Wayne K.J."/>
            <person name="Tettelin H."/>
            <person name="Glass J.I."/>
            <person name="Rusch D."/>
            <person name="Podicherti R."/>
            <person name="Tsui H.-C.T."/>
            <person name="Winkler M.E."/>
        </authorList>
    </citation>
    <scope>NUCLEOTIDE SEQUENCE</scope>
</reference>
<feature type="non-terminal residue" evidence="1">
    <location>
        <position position="106"/>
    </location>
</feature>
<dbReference type="PANTHER" id="PTHR43881:SF1">
    <property type="entry name" value="GAMMA-GLUTAMYLTRANSPEPTIDASE (AFU_ORTHOLOGUE AFUA_4G13580)"/>
    <property type="match status" value="1"/>
</dbReference>
<dbReference type="SUPFAM" id="SSF56235">
    <property type="entry name" value="N-terminal nucleophile aminohydrolases (Ntn hydrolases)"/>
    <property type="match status" value="1"/>
</dbReference>
<name>A0A381TKL9_9ZZZZ</name>
<gene>
    <name evidence="1" type="ORF">METZ01_LOCUS69490</name>
</gene>
<accession>A0A381TKL9</accession>
<evidence type="ECO:0008006" key="2">
    <source>
        <dbReference type="Google" id="ProtNLM"/>
    </source>
</evidence>
<sequence>MTTQTAYRPPVMGMTHMVSAGHYLAASAGYRVLENGGNAVDAGVASGIVINVTLPNATNFGGVAPIMVYMAEKNETKTISGLGRWPKKTSLDDFNNRLNGDIPKGI</sequence>
<dbReference type="EMBL" id="UINC01004756">
    <property type="protein sequence ID" value="SVA16636.1"/>
    <property type="molecule type" value="Genomic_DNA"/>
</dbReference>
<dbReference type="Pfam" id="PF01019">
    <property type="entry name" value="G_glu_transpept"/>
    <property type="match status" value="1"/>
</dbReference>
<organism evidence="1">
    <name type="scientific">marine metagenome</name>
    <dbReference type="NCBI Taxonomy" id="408172"/>
    <lineage>
        <taxon>unclassified sequences</taxon>
        <taxon>metagenomes</taxon>
        <taxon>ecological metagenomes</taxon>
    </lineage>
</organism>
<dbReference type="InterPro" id="IPR029055">
    <property type="entry name" value="Ntn_hydrolases_N"/>
</dbReference>
<protein>
    <recommendedName>
        <fullName evidence="2">Gamma-glutamyltransferase</fullName>
    </recommendedName>
</protein>
<evidence type="ECO:0000313" key="1">
    <source>
        <dbReference type="EMBL" id="SVA16636.1"/>
    </source>
</evidence>
<dbReference type="InterPro" id="IPR052896">
    <property type="entry name" value="GGT-like_enzyme"/>
</dbReference>
<dbReference type="PANTHER" id="PTHR43881">
    <property type="entry name" value="GAMMA-GLUTAMYLTRANSPEPTIDASE (AFU_ORTHOLOGUE AFUA_4G13580)"/>
    <property type="match status" value="1"/>
</dbReference>
<dbReference type="AlphaFoldDB" id="A0A381TKL9"/>
<proteinExistence type="predicted"/>